<keyword evidence="4" id="KW-1185">Reference proteome</keyword>
<reference evidence="3 4" key="1">
    <citation type="journal article" date="2017" name="Nat. Commun.">
        <title>Genome assembly with in vitro proximity ligation data and whole-genome triplication in lettuce.</title>
        <authorList>
            <person name="Reyes-Chin-Wo S."/>
            <person name="Wang Z."/>
            <person name="Yang X."/>
            <person name="Kozik A."/>
            <person name="Arikit S."/>
            <person name="Song C."/>
            <person name="Xia L."/>
            <person name="Froenicke L."/>
            <person name="Lavelle D.O."/>
            <person name="Truco M.J."/>
            <person name="Xia R."/>
            <person name="Zhu S."/>
            <person name="Xu C."/>
            <person name="Xu H."/>
            <person name="Xu X."/>
            <person name="Cox K."/>
            <person name="Korf I."/>
            <person name="Meyers B.C."/>
            <person name="Michelmore R.W."/>
        </authorList>
    </citation>
    <scope>NUCLEOTIDE SEQUENCE [LARGE SCALE GENOMIC DNA]</scope>
    <source>
        <strain evidence="4">cv. Salinas</strain>
        <tissue evidence="3">Seedlings</tissue>
    </source>
</reference>
<dbReference type="EMBL" id="NBSK02000004">
    <property type="protein sequence ID" value="KAJ0210690.1"/>
    <property type="molecule type" value="Genomic_DNA"/>
</dbReference>
<gene>
    <name evidence="3" type="ORF">LSAT_V11C400217350</name>
</gene>
<name>A0A9R1VTR4_LACSA</name>
<evidence type="ECO:0000259" key="2">
    <source>
        <dbReference type="Pfam" id="PF24758"/>
    </source>
</evidence>
<dbReference type="Proteomes" id="UP000235145">
    <property type="component" value="Unassembled WGS sequence"/>
</dbReference>
<feature type="region of interest" description="Disordered" evidence="1">
    <location>
        <begin position="1"/>
        <end position="25"/>
    </location>
</feature>
<evidence type="ECO:0000313" key="4">
    <source>
        <dbReference type="Proteomes" id="UP000235145"/>
    </source>
</evidence>
<dbReference type="InterPro" id="IPR032675">
    <property type="entry name" value="LRR_dom_sf"/>
</dbReference>
<sequence>MGVGVAAGGTDGVDDGNDGGGGRDNRVATMVVMTCGGGSDENCGSDGDGRSSAGDRVVVVMMVIVGMMRREVEDVAELMHRIQSRLPVEEAARTCVLSKSWLHAWSTIPTLRFRVCNEQKGSMKLMDVEHTLIRYLRDNIPIERFDLKIDIENQELVSHAAKWIQSVATKTSLKEISLSIFPSGVCALFTLPNEILLGENLTKLRILASRGIRSVCMTTSHLPVIKCVSLRELHLNCVCISEEALNNILSSCSFLVTIELSKIYSDSCKGFKTIKVINLPRLYKLRIGLDGWQSTSLEIRDVPNLGVFSYQLFHKVGFPDPNSLPFNSNAHSISLGSNVTQLMLGGVIAGNAGLNMIKSGFHFLESLTLHLTSWMLGSFHFTCASIKRLSLQSCPESLIDVQVHAPKLLFFDFGGDMLPSLLFPDSSLRHIELSLALHLPVDADFFLKMREALTLSRNCDLRIITKNNSKLPFDIDIEDLRRRLLFPPATNVKELEFETDEDECMWERSTFFDAFFEICHPKLVYAKPDMAYRDNNHFCRLMMREVLETTTGSAFWHRHLKRVQIRRHKKWKTLTNSERSFLDRDMYFKLKWRELSSLFGHHGDFLTSSFQPNITFHAFLLQKQVQSTSYKDANL</sequence>
<dbReference type="InterPro" id="IPR055411">
    <property type="entry name" value="LRR_FXL15/At3g58940/PEG3-like"/>
</dbReference>
<dbReference type="InterPro" id="IPR036047">
    <property type="entry name" value="F-box-like_dom_sf"/>
</dbReference>
<dbReference type="SUPFAM" id="SSF81383">
    <property type="entry name" value="F-box domain"/>
    <property type="match status" value="1"/>
</dbReference>
<protein>
    <recommendedName>
        <fullName evidence="2">F-box/LRR-repeat protein 15/At3g58940/PEG3-like LRR domain-containing protein</fullName>
    </recommendedName>
</protein>
<comment type="caution">
    <text evidence="3">The sequence shown here is derived from an EMBL/GenBank/DDBJ whole genome shotgun (WGS) entry which is preliminary data.</text>
</comment>
<proteinExistence type="predicted"/>
<evidence type="ECO:0000313" key="3">
    <source>
        <dbReference type="EMBL" id="KAJ0210690.1"/>
    </source>
</evidence>
<dbReference type="Pfam" id="PF24758">
    <property type="entry name" value="LRR_At5g56370"/>
    <property type="match status" value="1"/>
</dbReference>
<dbReference type="Gene3D" id="3.80.10.10">
    <property type="entry name" value="Ribonuclease Inhibitor"/>
    <property type="match status" value="1"/>
</dbReference>
<feature type="compositionally biased region" description="Gly residues" evidence="1">
    <location>
        <begin position="1"/>
        <end position="11"/>
    </location>
</feature>
<organism evidence="3 4">
    <name type="scientific">Lactuca sativa</name>
    <name type="common">Garden lettuce</name>
    <dbReference type="NCBI Taxonomy" id="4236"/>
    <lineage>
        <taxon>Eukaryota</taxon>
        <taxon>Viridiplantae</taxon>
        <taxon>Streptophyta</taxon>
        <taxon>Embryophyta</taxon>
        <taxon>Tracheophyta</taxon>
        <taxon>Spermatophyta</taxon>
        <taxon>Magnoliopsida</taxon>
        <taxon>eudicotyledons</taxon>
        <taxon>Gunneridae</taxon>
        <taxon>Pentapetalae</taxon>
        <taxon>asterids</taxon>
        <taxon>campanulids</taxon>
        <taxon>Asterales</taxon>
        <taxon>Asteraceae</taxon>
        <taxon>Cichorioideae</taxon>
        <taxon>Cichorieae</taxon>
        <taxon>Lactucinae</taxon>
        <taxon>Lactuca</taxon>
    </lineage>
</organism>
<evidence type="ECO:0000256" key="1">
    <source>
        <dbReference type="SAM" id="MobiDB-lite"/>
    </source>
</evidence>
<feature type="domain" description="F-box/LRR-repeat protein 15/At3g58940/PEG3-like LRR" evidence="2">
    <location>
        <begin position="161"/>
        <end position="305"/>
    </location>
</feature>
<dbReference type="PANTHER" id="PTHR31639:SF42">
    <property type="entry name" value="OS02G0160200 PROTEIN"/>
    <property type="match status" value="1"/>
</dbReference>
<dbReference type="PANTHER" id="PTHR31639">
    <property type="entry name" value="F-BOX PROTEIN-LIKE"/>
    <property type="match status" value="1"/>
</dbReference>
<dbReference type="AlphaFoldDB" id="A0A9R1VTR4"/>
<dbReference type="SUPFAM" id="SSF52058">
    <property type="entry name" value="L domain-like"/>
    <property type="match status" value="1"/>
</dbReference>
<accession>A0A9R1VTR4</accession>